<dbReference type="KEGG" id="ftj:FTUN_1959"/>
<feature type="region of interest" description="Disordered" evidence="1">
    <location>
        <begin position="120"/>
        <end position="152"/>
    </location>
</feature>
<evidence type="ECO:0000256" key="1">
    <source>
        <dbReference type="SAM" id="MobiDB-lite"/>
    </source>
</evidence>
<reference evidence="3" key="1">
    <citation type="submission" date="2020-05" db="EMBL/GenBank/DDBJ databases">
        <title>Frigoriglobus tundricola gen. nov., sp. nov., a psychrotolerant cellulolytic planctomycete of the family Gemmataceae with two divergent copies of 16S rRNA gene.</title>
        <authorList>
            <person name="Kulichevskaya I.S."/>
            <person name="Ivanova A.A."/>
            <person name="Naumoff D.G."/>
            <person name="Beletsky A.V."/>
            <person name="Rijpstra W.I.C."/>
            <person name="Sinninghe Damste J.S."/>
            <person name="Mardanov A.V."/>
            <person name="Ravin N.V."/>
            <person name="Dedysh S.N."/>
        </authorList>
    </citation>
    <scope>NUCLEOTIDE SEQUENCE [LARGE SCALE GENOMIC DNA]</scope>
    <source>
        <strain evidence="3">PL17</strain>
    </source>
</reference>
<keyword evidence="3" id="KW-1185">Reference proteome</keyword>
<feature type="region of interest" description="Disordered" evidence="1">
    <location>
        <begin position="1"/>
        <end position="73"/>
    </location>
</feature>
<evidence type="ECO:0000313" key="3">
    <source>
        <dbReference type="Proteomes" id="UP000503447"/>
    </source>
</evidence>
<accession>A0A6M5YK53</accession>
<sequence length="152" mass="16985">MPGNTGWKACPTKNQSRQYQSDREPVVSRVNQTARRQAPPREGGNNETGRESSRPVRVPVASTSRPGARKAHGTAGRAFANMFAELWPVELFQTANMFANARPKAVLEQPSPRRVVRQGLRRRNIVPLQSNELNRPPVTKKHYPTPVAAARR</sequence>
<protein>
    <submittedName>
        <fullName evidence="2">Uncharacterized protein</fullName>
    </submittedName>
</protein>
<dbReference type="Proteomes" id="UP000503447">
    <property type="component" value="Chromosome"/>
</dbReference>
<dbReference type="EMBL" id="CP053452">
    <property type="protein sequence ID" value="QJW94439.1"/>
    <property type="molecule type" value="Genomic_DNA"/>
</dbReference>
<dbReference type="AlphaFoldDB" id="A0A6M5YK53"/>
<organism evidence="2 3">
    <name type="scientific">Frigoriglobus tundricola</name>
    <dbReference type="NCBI Taxonomy" id="2774151"/>
    <lineage>
        <taxon>Bacteria</taxon>
        <taxon>Pseudomonadati</taxon>
        <taxon>Planctomycetota</taxon>
        <taxon>Planctomycetia</taxon>
        <taxon>Gemmatales</taxon>
        <taxon>Gemmataceae</taxon>
        <taxon>Frigoriglobus</taxon>
    </lineage>
</organism>
<evidence type="ECO:0000313" key="2">
    <source>
        <dbReference type="EMBL" id="QJW94439.1"/>
    </source>
</evidence>
<name>A0A6M5YK53_9BACT</name>
<proteinExistence type="predicted"/>
<gene>
    <name evidence="2" type="ORF">FTUN_1959</name>
</gene>